<evidence type="ECO:0000313" key="4">
    <source>
        <dbReference type="Proteomes" id="UP000678499"/>
    </source>
</evidence>
<gene>
    <name evidence="3" type="ORF">NMOB1V02_LOCUS4432</name>
</gene>
<dbReference type="GO" id="GO:0009887">
    <property type="term" value="P:animal organ morphogenesis"/>
    <property type="evidence" value="ECO:0007669"/>
    <property type="project" value="UniProtKB-ARBA"/>
</dbReference>
<name>A0A7R9GBS4_9CRUS</name>
<feature type="region of interest" description="Disordered" evidence="1">
    <location>
        <begin position="1"/>
        <end position="33"/>
    </location>
</feature>
<sequence length="76" mass="8581">MPHVSGGDLGANDEVKVFKEEGEEENEKRSSENLAEDKNCLMVIAESEGRDEYRVPGVCPRDIYFDEIFVLGKVLF</sequence>
<feature type="compositionally biased region" description="Basic and acidic residues" evidence="1">
    <location>
        <begin position="13"/>
        <end position="33"/>
    </location>
</feature>
<evidence type="ECO:0000313" key="3">
    <source>
        <dbReference type="EMBL" id="CAD7276681.1"/>
    </source>
</evidence>
<dbReference type="InterPro" id="IPR027397">
    <property type="entry name" value="Catenin-bd_sf"/>
</dbReference>
<dbReference type="Proteomes" id="UP000678499">
    <property type="component" value="Unassembled WGS sequence"/>
</dbReference>
<dbReference type="Gene3D" id="4.10.900.10">
    <property type="entry name" value="TCF3-CBD (Catenin binding domain)"/>
    <property type="match status" value="1"/>
</dbReference>
<proteinExistence type="predicted"/>
<evidence type="ECO:0000259" key="2">
    <source>
        <dbReference type="Pfam" id="PF08347"/>
    </source>
</evidence>
<feature type="domain" description="CTNNB1 binding N-teminal" evidence="2">
    <location>
        <begin position="5"/>
        <end position="37"/>
    </location>
</feature>
<dbReference type="Pfam" id="PF08347">
    <property type="entry name" value="CTNNB1_binding"/>
    <property type="match status" value="1"/>
</dbReference>
<dbReference type="AlphaFoldDB" id="A0A7R9GBS4"/>
<dbReference type="EMBL" id="OA882717">
    <property type="protein sequence ID" value="CAD7276681.1"/>
    <property type="molecule type" value="Genomic_DNA"/>
</dbReference>
<organism evidence="3">
    <name type="scientific">Notodromas monacha</name>
    <dbReference type="NCBI Taxonomy" id="399045"/>
    <lineage>
        <taxon>Eukaryota</taxon>
        <taxon>Metazoa</taxon>
        <taxon>Ecdysozoa</taxon>
        <taxon>Arthropoda</taxon>
        <taxon>Crustacea</taxon>
        <taxon>Oligostraca</taxon>
        <taxon>Ostracoda</taxon>
        <taxon>Podocopa</taxon>
        <taxon>Podocopida</taxon>
        <taxon>Cypridocopina</taxon>
        <taxon>Cypridoidea</taxon>
        <taxon>Cyprididae</taxon>
        <taxon>Notodromas</taxon>
    </lineage>
</organism>
<keyword evidence="4" id="KW-1185">Reference proteome</keyword>
<accession>A0A7R9GBS4</accession>
<protein>
    <recommendedName>
        <fullName evidence="2">CTNNB1 binding N-teminal domain-containing protein</fullName>
    </recommendedName>
</protein>
<reference evidence="3" key="1">
    <citation type="submission" date="2020-11" db="EMBL/GenBank/DDBJ databases">
        <authorList>
            <person name="Tran Van P."/>
        </authorList>
    </citation>
    <scope>NUCLEOTIDE SEQUENCE</scope>
</reference>
<dbReference type="EMBL" id="CAJPEX010000680">
    <property type="protein sequence ID" value="CAG0916833.1"/>
    <property type="molecule type" value="Genomic_DNA"/>
</dbReference>
<evidence type="ECO:0000256" key="1">
    <source>
        <dbReference type="SAM" id="MobiDB-lite"/>
    </source>
</evidence>
<dbReference type="InterPro" id="IPR013558">
    <property type="entry name" value="CTNNB1-bd_N"/>
</dbReference>